<reference evidence="1 2" key="1">
    <citation type="submission" date="2022-06" db="EMBL/GenBank/DDBJ databases">
        <title>Sequencing the genomes of 1000 actinobacteria strains.</title>
        <authorList>
            <person name="Klenk H.-P."/>
        </authorList>
    </citation>
    <scope>NUCLEOTIDE SEQUENCE [LARGE SCALE GENOMIC DNA]</scope>
    <source>
        <strain evidence="1 2">DSM 41656</strain>
    </source>
</reference>
<dbReference type="InterPro" id="IPR001646">
    <property type="entry name" value="5peptide_repeat"/>
</dbReference>
<dbReference type="SUPFAM" id="SSF141571">
    <property type="entry name" value="Pentapeptide repeat-like"/>
    <property type="match status" value="1"/>
</dbReference>
<organism evidence="1 2">
    <name type="scientific">Kitasatospora paracochleata</name>
    <dbReference type="NCBI Taxonomy" id="58354"/>
    <lineage>
        <taxon>Bacteria</taxon>
        <taxon>Bacillati</taxon>
        <taxon>Actinomycetota</taxon>
        <taxon>Actinomycetes</taxon>
        <taxon>Kitasatosporales</taxon>
        <taxon>Streptomycetaceae</taxon>
        <taxon>Kitasatospora</taxon>
    </lineage>
</organism>
<name>A0ABT1JA68_9ACTN</name>
<sequence length="110" mass="11454">MKRTSPALTYERRICAKPVPQGPCSFADLRTADLRGCDLSGTDLRRSKLEGALASDLTTRPAGFEVEAAGVVVSEAPGTEADVLLPAAAIMIPAPALQSDLTPDPTDSSD</sequence>
<dbReference type="Pfam" id="PF00805">
    <property type="entry name" value="Pentapeptide"/>
    <property type="match status" value="1"/>
</dbReference>
<dbReference type="EMBL" id="JAMZDX010000009">
    <property type="protein sequence ID" value="MCP2314349.1"/>
    <property type="molecule type" value="Genomic_DNA"/>
</dbReference>
<protein>
    <recommendedName>
        <fullName evidence="3">Pentapeptide repeat protein</fullName>
    </recommendedName>
</protein>
<dbReference type="RefSeq" id="WP_253804667.1">
    <property type="nucleotide sequence ID" value="NZ_BAAAUB010000092.1"/>
</dbReference>
<dbReference type="Gene3D" id="2.160.20.80">
    <property type="entry name" value="E3 ubiquitin-protein ligase SopA"/>
    <property type="match status" value="1"/>
</dbReference>
<evidence type="ECO:0000313" key="2">
    <source>
        <dbReference type="Proteomes" id="UP001206483"/>
    </source>
</evidence>
<comment type="caution">
    <text evidence="1">The sequence shown here is derived from an EMBL/GenBank/DDBJ whole genome shotgun (WGS) entry which is preliminary data.</text>
</comment>
<accession>A0ABT1JA68</accession>
<keyword evidence="2" id="KW-1185">Reference proteome</keyword>
<dbReference type="Proteomes" id="UP001206483">
    <property type="component" value="Unassembled WGS sequence"/>
</dbReference>
<proteinExistence type="predicted"/>
<evidence type="ECO:0008006" key="3">
    <source>
        <dbReference type="Google" id="ProtNLM"/>
    </source>
</evidence>
<evidence type="ECO:0000313" key="1">
    <source>
        <dbReference type="EMBL" id="MCP2314349.1"/>
    </source>
</evidence>
<gene>
    <name evidence="1" type="ORF">FHR36_007550</name>
</gene>